<proteinExistence type="predicted"/>
<dbReference type="KEGG" id="mri:Mal4_53790"/>
<dbReference type="EMBL" id="CP036275">
    <property type="protein sequence ID" value="QDU41014.1"/>
    <property type="molecule type" value="Genomic_DNA"/>
</dbReference>
<gene>
    <name evidence="1" type="ORF">Mal4_53790</name>
</gene>
<accession>A0A517ZEX4</accession>
<protein>
    <submittedName>
        <fullName evidence="1">Uncharacterized protein</fullName>
    </submittedName>
</protein>
<dbReference type="Proteomes" id="UP000320496">
    <property type="component" value="Chromosome"/>
</dbReference>
<sequence length="193" mass="21225">MGSLQRYPNVARRVSVRAGRNACPTWSNVVEGLNYVPVPQSRLGLVPALPHDVRHAHHSAAFGSALCHARLLPQESPGKTDRRVSVRAGRNACPTWSNVVEELNNVPVPQSRLGLVPAVIRTDAGCPIGTPSHDFLWLRHPDTSCVWAILGGGHRKRFCRVRRAGFIRPNRLAGDHDHLWGALSMNSEIHSGR</sequence>
<name>A0A517ZEX4_9PLAN</name>
<dbReference type="AlphaFoldDB" id="A0A517ZEX4"/>
<reference evidence="1 2" key="1">
    <citation type="submission" date="2019-02" db="EMBL/GenBank/DDBJ databases">
        <title>Deep-cultivation of Planctomycetes and their phenomic and genomic characterization uncovers novel biology.</title>
        <authorList>
            <person name="Wiegand S."/>
            <person name="Jogler M."/>
            <person name="Boedeker C."/>
            <person name="Pinto D."/>
            <person name="Vollmers J."/>
            <person name="Rivas-Marin E."/>
            <person name="Kohn T."/>
            <person name="Peeters S.H."/>
            <person name="Heuer A."/>
            <person name="Rast P."/>
            <person name="Oberbeckmann S."/>
            <person name="Bunk B."/>
            <person name="Jeske O."/>
            <person name="Meyerdierks A."/>
            <person name="Storesund J.E."/>
            <person name="Kallscheuer N."/>
            <person name="Luecker S."/>
            <person name="Lage O.M."/>
            <person name="Pohl T."/>
            <person name="Merkel B.J."/>
            <person name="Hornburger P."/>
            <person name="Mueller R.-W."/>
            <person name="Bruemmer F."/>
            <person name="Labrenz M."/>
            <person name="Spormann A.M."/>
            <person name="Op den Camp H."/>
            <person name="Overmann J."/>
            <person name="Amann R."/>
            <person name="Jetten M.S.M."/>
            <person name="Mascher T."/>
            <person name="Medema M.H."/>
            <person name="Devos D.P."/>
            <person name="Kaster A.-K."/>
            <person name="Ovreas L."/>
            <person name="Rohde M."/>
            <person name="Galperin M.Y."/>
            <person name="Jogler C."/>
        </authorList>
    </citation>
    <scope>NUCLEOTIDE SEQUENCE [LARGE SCALE GENOMIC DNA]</scope>
    <source>
        <strain evidence="1 2">Mal4</strain>
    </source>
</reference>
<organism evidence="1 2">
    <name type="scientific">Maioricimonas rarisocia</name>
    <dbReference type="NCBI Taxonomy" id="2528026"/>
    <lineage>
        <taxon>Bacteria</taxon>
        <taxon>Pseudomonadati</taxon>
        <taxon>Planctomycetota</taxon>
        <taxon>Planctomycetia</taxon>
        <taxon>Planctomycetales</taxon>
        <taxon>Planctomycetaceae</taxon>
        <taxon>Maioricimonas</taxon>
    </lineage>
</organism>
<evidence type="ECO:0000313" key="2">
    <source>
        <dbReference type="Proteomes" id="UP000320496"/>
    </source>
</evidence>
<evidence type="ECO:0000313" key="1">
    <source>
        <dbReference type="EMBL" id="QDU41014.1"/>
    </source>
</evidence>
<keyword evidence="2" id="KW-1185">Reference proteome</keyword>